<dbReference type="Proteomes" id="UP000057981">
    <property type="component" value="Chromosome"/>
</dbReference>
<keyword evidence="4 8" id="KW-0812">Transmembrane</keyword>
<dbReference type="OrthoDB" id="9814523at2"/>
<dbReference type="PROSITE" id="PS50283">
    <property type="entry name" value="NA_SOLUT_SYMP_3"/>
    <property type="match status" value="1"/>
</dbReference>
<feature type="transmembrane region" description="Helical" evidence="8">
    <location>
        <begin position="77"/>
        <end position="95"/>
    </location>
</feature>
<dbReference type="KEGG" id="ahz:APS56_03385"/>
<dbReference type="CDD" id="cd11480">
    <property type="entry name" value="SLC5sbd_u4"/>
    <property type="match status" value="1"/>
</dbReference>
<comment type="similarity">
    <text evidence="2 7">Belongs to the sodium:solute symporter (SSF) (TC 2.A.21) family.</text>
</comment>
<dbReference type="GO" id="GO:0005886">
    <property type="term" value="C:plasma membrane"/>
    <property type="evidence" value="ECO:0007669"/>
    <property type="project" value="TreeGrafter"/>
</dbReference>
<evidence type="ECO:0000256" key="7">
    <source>
        <dbReference type="RuleBase" id="RU362091"/>
    </source>
</evidence>
<organism evidence="9 10">
    <name type="scientific">Pseudalgibacter alginicilyticus</name>
    <dbReference type="NCBI Taxonomy" id="1736674"/>
    <lineage>
        <taxon>Bacteria</taxon>
        <taxon>Pseudomonadati</taxon>
        <taxon>Bacteroidota</taxon>
        <taxon>Flavobacteriia</taxon>
        <taxon>Flavobacteriales</taxon>
        <taxon>Flavobacteriaceae</taxon>
        <taxon>Pseudalgibacter</taxon>
    </lineage>
</organism>
<dbReference type="PATRIC" id="fig|1736674.3.peg.699"/>
<protein>
    <submittedName>
        <fullName evidence="9">Sodium:solute symporter</fullName>
    </submittedName>
</protein>
<feature type="transmembrane region" description="Helical" evidence="8">
    <location>
        <begin position="248"/>
        <end position="270"/>
    </location>
</feature>
<proteinExistence type="inferred from homology"/>
<keyword evidence="5 8" id="KW-1133">Transmembrane helix</keyword>
<keyword evidence="10" id="KW-1185">Reference proteome</keyword>
<dbReference type="InterPro" id="IPR001734">
    <property type="entry name" value="Na/solute_symporter"/>
</dbReference>
<feature type="transmembrane region" description="Helical" evidence="8">
    <location>
        <begin position="419"/>
        <end position="440"/>
    </location>
</feature>
<feature type="transmembrane region" description="Helical" evidence="8">
    <location>
        <begin position="515"/>
        <end position="536"/>
    </location>
</feature>
<dbReference type="InterPro" id="IPR038377">
    <property type="entry name" value="Na/Glc_symporter_sf"/>
</dbReference>
<dbReference type="STRING" id="1736674.APS56_03385"/>
<accession>A0A0P0CKB0</accession>
<dbReference type="PANTHER" id="PTHR48086">
    <property type="entry name" value="SODIUM/PROLINE SYMPORTER-RELATED"/>
    <property type="match status" value="1"/>
</dbReference>
<evidence type="ECO:0000256" key="1">
    <source>
        <dbReference type="ARBA" id="ARBA00004141"/>
    </source>
</evidence>
<keyword evidence="3" id="KW-0813">Transport</keyword>
<feature type="transmembrane region" description="Helical" evidence="8">
    <location>
        <begin position="282"/>
        <end position="303"/>
    </location>
</feature>
<evidence type="ECO:0000256" key="3">
    <source>
        <dbReference type="ARBA" id="ARBA00022448"/>
    </source>
</evidence>
<sequence>MGVQNWTYILVGITFSIYIGIAIWTRAGSTKEFYVAGGGVSPLANGMATAADWMSAASFISMAGIISFAGYDGAVYLMGWTGGYVLLALLLAPYLRKFGKFTVPDFIGDRYYSNTARFVGVICALLVSFTYVAGQMRGVGLVFSRFLEVDINTGVIIGMIIVLFYAVLGGMKGITYTQVAQYCVLIFAFMVPAIFISIQMTGNPIPQIGFGDTLNDGSGIYLLDKLDGLSTDLGFDEYTEGSKSLIDVFAITLALMVGTAGLPHVIVRFFTVKRVKDARKSAGIALLLIAVLYTTAPAVSVFARTNLIETVSNKSYATMPEWFKKWETTGLITFDDKNNDGTIQYVADISKNELVVDNDIMVLANPEIANLPDWVIALVAAGALAAALSTAAGLLLVISSSVSHDLIKKMVKKDISENGELIAARLSAVIAVVVAGYFGINPPGFVAATVALAFGLAAASFFPAIILGIFYKRMNKEGAIAGMVVGITAMLLYMVKYRLGWFDDTLPNESEWWFGISPEGFGSVAMILNFLVSVIVMKFTPVPPEDVQEIVENIRIPSGAGKATH</sequence>
<evidence type="ECO:0000256" key="6">
    <source>
        <dbReference type="ARBA" id="ARBA00023136"/>
    </source>
</evidence>
<evidence type="ECO:0000256" key="2">
    <source>
        <dbReference type="ARBA" id="ARBA00006434"/>
    </source>
</evidence>
<feature type="transmembrane region" description="Helical" evidence="8">
    <location>
        <begin position="146"/>
        <end position="167"/>
    </location>
</feature>
<feature type="transmembrane region" description="Helical" evidence="8">
    <location>
        <begin position="374"/>
        <end position="398"/>
    </location>
</feature>
<evidence type="ECO:0000256" key="8">
    <source>
        <dbReference type="SAM" id="Phobius"/>
    </source>
</evidence>
<dbReference type="EMBL" id="CP012898">
    <property type="protein sequence ID" value="ALJ06713.1"/>
    <property type="molecule type" value="Genomic_DNA"/>
</dbReference>
<dbReference type="GO" id="GO:0022857">
    <property type="term" value="F:transmembrane transporter activity"/>
    <property type="evidence" value="ECO:0007669"/>
    <property type="project" value="InterPro"/>
</dbReference>
<comment type="subcellular location">
    <subcellularLocation>
        <location evidence="1">Membrane</location>
        <topology evidence="1">Multi-pass membrane protein</topology>
    </subcellularLocation>
</comment>
<reference evidence="9 10" key="1">
    <citation type="submission" date="2015-10" db="EMBL/GenBank/DDBJ databases">
        <authorList>
            <person name="Gilbert D.G."/>
        </authorList>
    </citation>
    <scope>NUCLEOTIDE SEQUENCE [LARGE SCALE GENOMIC DNA]</scope>
    <source>
        <strain evidence="10">HZ-22</strain>
    </source>
</reference>
<evidence type="ECO:0000313" key="9">
    <source>
        <dbReference type="EMBL" id="ALJ06713.1"/>
    </source>
</evidence>
<gene>
    <name evidence="9" type="ORF">APS56_03385</name>
</gene>
<feature type="transmembrane region" description="Helical" evidence="8">
    <location>
        <begin position="6"/>
        <end position="24"/>
    </location>
</feature>
<evidence type="ECO:0000256" key="5">
    <source>
        <dbReference type="ARBA" id="ARBA00022989"/>
    </source>
</evidence>
<dbReference type="AlphaFoldDB" id="A0A0P0CKB0"/>
<feature type="transmembrane region" description="Helical" evidence="8">
    <location>
        <begin position="478"/>
        <end position="495"/>
    </location>
</feature>
<feature type="transmembrane region" description="Helical" evidence="8">
    <location>
        <begin position="179"/>
        <end position="198"/>
    </location>
</feature>
<keyword evidence="6 8" id="KW-0472">Membrane</keyword>
<dbReference type="Pfam" id="PF00474">
    <property type="entry name" value="SSF"/>
    <property type="match status" value="2"/>
</dbReference>
<dbReference type="NCBIfam" id="TIGR03648">
    <property type="entry name" value="Na_symport_lg"/>
    <property type="match status" value="1"/>
</dbReference>
<evidence type="ECO:0000256" key="4">
    <source>
        <dbReference type="ARBA" id="ARBA00022692"/>
    </source>
</evidence>
<dbReference type="PANTHER" id="PTHR48086:SF5">
    <property type="entry name" value="NA(+):SOLUTE SYMPORTER (SSF FAMILY)"/>
    <property type="match status" value="1"/>
</dbReference>
<name>A0A0P0CKB0_9FLAO</name>
<evidence type="ECO:0000313" key="10">
    <source>
        <dbReference type="Proteomes" id="UP000057981"/>
    </source>
</evidence>
<dbReference type="InterPro" id="IPR019899">
    <property type="entry name" value="Na/solute_symporter_VC_2705"/>
</dbReference>
<feature type="transmembrane region" description="Helical" evidence="8">
    <location>
        <begin position="116"/>
        <end position="134"/>
    </location>
</feature>
<dbReference type="InterPro" id="IPR050277">
    <property type="entry name" value="Sodium:Solute_Symporter"/>
</dbReference>
<feature type="transmembrane region" description="Helical" evidence="8">
    <location>
        <begin position="446"/>
        <end position="471"/>
    </location>
</feature>
<dbReference type="Gene3D" id="1.20.1730.10">
    <property type="entry name" value="Sodium/glucose cotransporter"/>
    <property type="match status" value="1"/>
</dbReference>